<dbReference type="OrthoDB" id="9957766at2"/>
<dbReference type="EMBL" id="SLWS01000001">
    <property type="protein sequence ID" value="TCO64366.1"/>
    <property type="molecule type" value="Genomic_DNA"/>
</dbReference>
<comment type="caution">
    <text evidence="1">The sequence shown here is derived from an EMBL/GenBank/DDBJ whole genome shotgun (WGS) entry which is preliminary data.</text>
</comment>
<name>A0A4R2K3I8_9PSEU</name>
<dbReference type="Proteomes" id="UP000295680">
    <property type="component" value="Unassembled WGS sequence"/>
</dbReference>
<organism evidence="1 2">
    <name type="scientific">Actinocrispum wychmicini</name>
    <dbReference type="NCBI Taxonomy" id="1213861"/>
    <lineage>
        <taxon>Bacteria</taxon>
        <taxon>Bacillati</taxon>
        <taxon>Actinomycetota</taxon>
        <taxon>Actinomycetes</taxon>
        <taxon>Pseudonocardiales</taxon>
        <taxon>Pseudonocardiaceae</taxon>
        <taxon>Actinocrispum</taxon>
    </lineage>
</organism>
<protein>
    <recommendedName>
        <fullName evidence="3">Excreted virulence factor EspC (Type VII ESX diderm)</fullName>
    </recommendedName>
</protein>
<evidence type="ECO:0000313" key="2">
    <source>
        <dbReference type="Proteomes" id="UP000295680"/>
    </source>
</evidence>
<keyword evidence="2" id="KW-1185">Reference proteome</keyword>
<accession>A0A4R2K3I8</accession>
<proteinExistence type="predicted"/>
<evidence type="ECO:0000313" key="1">
    <source>
        <dbReference type="EMBL" id="TCO64366.1"/>
    </source>
</evidence>
<dbReference type="AlphaFoldDB" id="A0A4R2K3I8"/>
<sequence length="99" mass="10982">MATDNTLSRSTVDIRLSIEDARQATASAGCEDGPYGELMATYVELGELLDSGRADVEYEQECRALVDRLIVLGKANERHWDQKWAAWAAENTTFGGDVW</sequence>
<dbReference type="RefSeq" id="WP_132110081.1">
    <property type="nucleotide sequence ID" value="NZ_SLWS01000001.1"/>
</dbReference>
<gene>
    <name evidence="1" type="ORF">EV192_101134</name>
</gene>
<evidence type="ECO:0008006" key="3">
    <source>
        <dbReference type="Google" id="ProtNLM"/>
    </source>
</evidence>
<reference evidence="1 2" key="1">
    <citation type="submission" date="2019-03" db="EMBL/GenBank/DDBJ databases">
        <title>Genomic Encyclopedia of Type Strains, Phase IV (KMG-IV): sequencing the most valuable type-strain genomes for metagenomic binning, comparative biology and taxonomic classification.</title>
        <authorList>
            <person name="Goeker M."/>
        </authorList>
    </citation>
    <scope>NUCLEOTIDE SEQUENCE [LARGE SCALE GENOMIC DNA]</scope>
    <source>
        <strain evidence="1 2">DSM 45934</strain>
    </source>
</reference>